<evidence type="ECO:0000256" key="4">
    <source>
        <dbReference type="ARBA" id="ARBA00022692"/>
    </source>
</evidence>
<dbReference type="OrthoDB" id="2810795at2"/>
<dbReference type="PANTHER" id="PTHR43124">
    <property type="entry name" value="PURINE EFFLUX PUMP PBUE"/>
    <property type="match status" value="1"/>
</dbReference>
<keyword evidence="6 7" id="KW-0472">Membrane</keyword>
<dbReference type="Proteomes" id="UP000263232">
    <property type="component" value="Chromosome"/>
</dbReference>
<sequence>MEHSKEELPMVLLLLMACMTFMAIVSEMTISGIIPNLVSDLGISELQAGNLVGYYSVAAALVTIPVSMWTVSWNRKRLLLGIIAFYFLGNVLIAFSASYPTLIMGRLIGGTAAGALWPMISAFVMKLVHAEHHGRAVVIALSGATLGISVGLPLMTSIAQFAIWRVEMAFVALLFLVLSLGVYFWMPNTPGDERTAENSLSTVLGHGSVWLVMMLVALVVYANYSVYTYQANMLETFAYSGGITLAQSLFGFGSLLAVFITAKYIDSHLQWVTLGVITASIIAFLVFFFVEGASSLWHGAFILWGMGFGPLTTLFQTLASRQVPASATAIVNAIQAAVYDVSIMLGSSLGGVLLVNSGIGLVLQVAMIGLFVANELVLVSRRIFALR</sequence>
<dbReference type="KEGG" id="abae:CL176_04515"/>
<reference evidence="9 10" key="1">
    <citation type="submission" date="2017-09" db="EMBL/GenBank/DDBJ databases">
        <title>Complete genome sequence of Oxytococcus suis strain ZY16052.</title>
        <authorList>
            <person name="Li F."/>
        </authorList>
    </citation>
    <scope>NUCLEOTIDE SEQUENCE [LARGE SCALE GENOMIC DNA]</scope>
    <source>
        <strain evidence="9 10">ZY16052</strain>
    </source>
</reference>
<keyword evidence="4 7" id="KW-0812">Transmembrane</keyword>
<keyword evidence="2" id="KW-0813">Transport</keyword>
<dbReference type="EMBL" id="CP023434">
    <property type="protein sequence ID" value="AXY25318.1"/>
    <property type="molecule type" value="Genomic_DNA"/>
</dbReference>
<feature type="transmembrane region" description="Helical" evidence="7">
    <location>
        <begin position="78"/>
        <end position="97"/>
    </location>
</feature>
<feature type="transmembrane region" description="Helical" evidence="7">
    <location>
        <begin position="103"/>
        <end position="124"/>
    </location>
</feature>
<dbReference type="RefSeq" id="WP_118990231.1">
    <property type="nucleotide sequence ID" value="NZ_CP023434.1"/>
</dbReference>
<evidence type="ECO:0000313" key="9">
    <source>
        <dbReference type="EMBL" id="AXY25318.1"/>
    </source>
</evidence>
<dbReference type="Gene3D" id="1.20.1250.20">
    <property type="entry name" value="MFS general substrate transporter like domains"/>
    <property type="match status" value="1"/>
</dbReference>
<dbReference type="InterPro" id="IPR036259">
    <property type="entry name" value="MFS_trans_sf"/>
</dbReference>
<dbReference type="GO" id="GO:0005886">
    <property type="term" value="C:plasma membrane"/>
    <property type="evidence" value="ECO:0007669"/>
    <property type="project" value="UniProtKB-SubCell"/>
</dbReference>
<evidence type="ECO:0000256" key="5">
    <source>
        <dbReference type="ARBA" id="ARBA00022989"/>
    </source>
</evidence>
<feature type="transmembrane region" description="Helical" evidence="7">
    <location>
        <begin position="236"/>
        <end position="259"/>
    </location>
</feature>
<feature type="domain" description="Major facilitator superfamily (MFS) profile" evidence="8">
    <location>
        <begin position="12"/>
        <end position="387"/>
    </location>
</feature>
<gene>
    <name evidence="9" type="ORF">CL176_04515</name>
</gene>
<keyword evidence="3" id="KW-1003">Cell membrane</keyword>
<dbReference type="PANTHER" id="PTHR43124:SF3">
    <property type="entry name" value="CHLORAMPHENICOL EFFLUX PUMP RV0191"/>
    <property type="match status" value="1"/>
</dbReference>
<feature type="transmembrane region" description="Helical" evidence="7">
    <location>
        <begin position="136"/>
        <end position="162"/>
    </location>
</feature>
<dbReference type="InterPro" id="IPR011701">
    <property type="entry name" value="MFS"/>
</dbReference>
<evidence type="ECO:0000313" key="10">
    <source>
        <dbReference type="Proteomes" id="UP000263232"/>
    </source>
</evidence>
<organism evidence="9 10">
    <name type="scientific">Suicoccus acidiformans</name>
    <dbReference type="NCBI Taxonomy" id="2036206"/>
    <lineage>
        <taxon>Bacteria</taxon>
        <taxon>Bacillati</taxon>
        <taxon>Bacillota</taxon>
        <taxon>Bacilli</taxon>
        <taxon>Lactobacillales</taxon>
        <taxon>Aerococcaceae</taxon>
        <taxon>Suicoccus</taxon>
    </lineage>
</organism>
<dbReference type="AlphaFoldDB" id="A0A347WJR1"/>
<evidence type="ECO:0000256" key="6">
    <source>
        <dbReference type="ARBA" id="ARBA00023136"/>
    </source>
</evidence>
<dbReference type="PROSITE" id="PS51257">
    <property type="entry name" value="PROKAR_LIPOPROTEIN"/>
    <property type="match status" value="1"/>
</dbReference>
<accession>A0A347WJR1</accession>
<proteinExistence type="predicted"/>
<name>A0A347WJR1_9LACT</name>
<feature type="transmembrane region" description="Helical" evidence="7">
    <location>
        <begin position="54"/>
        <end position="71"/>
    </location>
</feature>
<keyword evidence="10" id="KW-1185">Reference proteome</keyword>
<dbReference type="PROSITE" id="PS50850">
    <property type="entry name" value="MFS"/>
    <property type="match status" value="1"/>
</dbReference>
<evidence type="ECO:0000256" key="2">
    <source>
        <dbReference type="ARBA" id="ARBA00022448"/>
    </source>
</evidence>
<feature type="transmembrane region" description="Helical" evidence="7">
    <location>
        <begin position="361"/>
        <end position="379"/>
    </location>
</feature>
<protein>
    <submittedName>
        <fullName evidence="9">MFS transporter</fullName>
    </submittedName>
</protein>
<dbReference type="SUPFAM" id="SSF103473">
    <property type="entry name" value="MFS general substrate transporter"/>
    <property type="match status" value="1"/>
</dbReference>
<dbReference type="InterPro" id="IPR020846">
    <property type="entry name" value="MFS_dom"/>
</dbReference>
<feature type="transmembrane region" description="Helical" evidence="7">
    <location>
        <begin position="296"/>
        <end position="315"/>
    </location>
</feature>
<feature type="transmembrane region" description="Helical" evidence="7">
    <location>
        <begin position="207"/>
        <end position="224"/>
    </location>
</feature>
<evidence type="ECO:0000256" key="7">
    <source>
        <dbReference type="SAM" id="Phobius"/>
    </source>
</evidence>
<comment type="subcellular location">
    <subcellularLocation>
        <location evidence="1">Cell membrane</location>
        <topology evidence="1">Multi-pass membrane protein</topology>
    </subcellularLocation>
</comment>
<feature type="transmembrane region" description="Helical" evidence="7">
    <location>
        <begin position="168"/>
        <end position="186"/>
    </location>
</feature>
<feature type="transmembrane region" description="Helical" evidence="7">
    <location>
        <begin position="271"/>
        <end position="290"/>
    </location>
</feature>
<dbReference type="GO" id="GO:0022857">
    <property type="term" value="F:transmembrane transporter activity"/>
    <property type="evidence" value="ECO:0007669"/>
    <property type="project" value="InterPro"/>
</dbReference>
<evidence type="ECO:0000256" key="1">
    <source>
        <dbReference type="ARBA" id="ARBA00004651"/>
    </source>
</evidence>
<dbReference type="InterPro" id="IPR050189">
    <property type="entry name" value="MFS_Efflux_Transporters"/>
</dbReference>
<dbReference type="Pfam" id="PF07690">
    <property type="entry name" value="MFS_1"/>
    <property type="match status" value="1"/>
</dbReference>
<dbReference type="CDD" id="cd17324">
    <property type="entry name" value="MFS_NepI_like"/>
    <property type="match status" value="1"/>
</dbReference>
<evidence type="ECO:0000259" key="8">
    <source>
        <dbReference type="PROSITE" id="PS50850"/>
    </source>
</evidence>
<keyword evidence="5 7" id="KW-1133">Transmembrane helix</keyword>
<feature type="transmembrane region" description="Helical" evidence="7">
    <location>
        <begin position="336"/>
        <end position="355"/>
    </location>
</feature>
<feature type="transmembrane region" description="Helical" evidence="7">
    <location>
        <begin position="12"/>
        <end position="34"/>
    </location>
</feature>
<evidence type="ECO:0000256" key="3">
    <source>
        <dbReference type="ARBA" id="ARBA00022475"/>
    </source>
</evidence>